<dbReference type="SUPFAM" id="SSF159941">
    <property type="entry name" value="MM3350-like"/>
    <property type="match status" value="1"/>
</dbReference>
<dbReference type="PANTHER" id="PTHR41878">
    <property type="entry name" value="LEXA REPRESSOR-RELATED"/>
    <property type="match status" value="1"/>
</dbReference>
<evidence type="ECO:0000313" key="2">
    <source>
        <dbReference type="EMBL" id="GAY24739.1"/>
    </source>
</evidence>
<evidence type="ECO:0000259" key="1">
    <source>
        <dbReference type="Pfam" id="PF07929"/>
    </source>
</evidence>
<dbReference type="RefSeq" id="WP_232307734.1">
    <property type="nucleotide sequence ID" value="NZ_BEWI01000034.1"/>
</dbReference>
<protein>
    <submittedName>
        <fullName evidence="2">TnpR protein</fullName>
    </submittedName>
</protein>
<dbReference type="AlphaFoldDB" id="A0A292ZPA3"/>
<name>A0A292ZPA3_SPHSA</name>
<dbReference type="EMBL" id="BEWI01000034">
    <property type="protein sequence ID" value="GAY24739.1"/>
    <property type="molecule type" value="Genomic_DNA"/>
</dbReference>
<dbReference type="Pfam" id="PF07929">
    <property type="entry name" value="PRiA4_ORF3"/>
    <property type="match status" value="1"/>
</dbReference>
<dbReference type="Proteomes" id="UP000221538">
    <property type="component" value="Unassembled WGS sequence"/>
</dbReference>
<comment type="caution">
    <text evidence="2">The sequence shown here is derived from an EMBL/GenBank/DDBJ whole genome shotgun (WGS) entry which is preliminary data.</text>
</comment>
<evidence type="ECO:0000313" key="3">
    <source>
        <dbReference type="Proteomes" id="UP000221538"/>
    </source>
</evidence>
<proteinExistence type="predicted"/>
<dbReference type="InterPro" id="IPR024047">
    <property type="entry name" value="MM3350-like_sf"/>
</dbReference>
<gene>
    <name evidence="2" type="ORF">SFOMI_5324</name>
</gene>
<reference evidence="2 3" key="2">
    <citation type="journal article" date="2013" name="Environ. Sci. Technol.">
        <title>The 4-tert-butylphenol-utilizing bacterium Sphingobium fuliginis OMI can degrade bisphenols via phenolic ring hydroxylation and meta-cleavage pathway.</title>
        <authorList>
            <person name="Ogata Y."/>
            <person name="Goda S."/>
            <person name="Toyama T."/>
            <person name="Sei K."/>
            <person name="Ike M."/>
        </authorList>
    </citation>
    <scope>NUCLEOTIDE SEQUENCE [LARGE SCALE GENOMIC DNA]</scope>
    <source>
        <strain evidence="2 3">OMI</strain>
    </source>
</reference>
<organism evidence="2 3">
    <name type="scientific">Sphingobium fuliginis (strain ATCC 27551)</name>
    <dbReference type="NCBI Taxonomy" id="336203"/>
    <lineage>
        <taxon>Bacteria</taxon>
        <taxon>Pseudomonadati</taxon>
        <taxon>Pseudomonadota</taxon>
        <taxon>Alphaproteobacteria</taxon>
        <taxon>Sphingomonadales</taxon>
        <taxon>Sphingomonadaceae</taxon>
        <taxon>Sphingobium</taxon>
    </lineage>
</organism>
<dbReference type="PANTHER" id="PTHR41878:SF1">
    <property type="entry name" value="TNPR PROTEIN"/>
    <property type="match status" value="1"/>
</dbReference>
<accession>A0A292ZPA3</accession>
<reference evidence="2 3" key="1">
    <citation type="journal article" date="2013" name="Biodegradation">
        <title>Occurrence of 4-tert-butylphenol (4-t-BP) biodegradation in an aquatic sample caused by the presence of Spirodela polyrrhiza and isolation of a 4-t-BP-utilizing bacterium.</title>
        <authorList>
            <person name="Ogata Y."/>
            <person name="Toyama T."/>
            <person name="Yu N."/>
            <person name="Wang X."/>
            <person name="Sei K."/>
            <person name="Ike M."/>
        </authorList>
    </citation>
    <scope>NUCLEOTIDE SEQUENCE [LARGE SCALE GENOMIC DNA]</scope>
    <source>
        <strain evidence="2 3">OMI</strain>
    </source>
</reference>
<dbReference type="Gene3D" id="3.10.290.30">
    <property type="entry name" value="MM3350-like"/>
    <property type="match status" value="1"/>
</dbReference>
<feature type="domain" description="Plasmid pRiA4b Orf3-like" evidence="1">
    <location>
        <begin position="6"/>
        <end position="171"/>
    </location>
</feature>
<dbReference type="InterPro" id="IPR012912">
    <property type="entry name" value="Plasmid_pRiA4b_Orf3-like"/>
</dbReference>
<sequence length="197" mass="22274">MSNGTVVRMKITLDDVTPTVSRTLEVPLNIRLDRLHTVFQTAFSWTDSHLWEMSFGQTGFGIPDPEYGFDGPLDARKATLAQVLADTRRKTFQYLYDFGDAWDHSVKIERVSPARPDLTYPLILDAVGMRPPEDCGGPWGYAEKLEALGDPQHEYHEEALETLGDDHDPNAQPDIPLIEARLEALAKKWAPRTRRKA</sequence>